<feature type="domain" description="Response regulatory" evidence="9">
    <location>
        <begin position="620"/>
        <end position="734"/>
    </location>
</feature>
<evidence type="ECO:0000256" key="2">
    <source>
        <dbReference type="ARBA" id="ARBA00012438"/>
    </source>
</evidence>
<evidence type="ECO:0000256" key="6">
    <source>
        <dbReference type="SAM" id="Coils"/>
    </source>
</evidence>
<dbReference type="EC" id="2.7.13.3" evidence="2"/>
<evidence type="ECO:0000256" key="3">
    <source>
        <dbReference type="ARBA" id="ARBA00022553"/>
    </source>
</evidence>
<dbReference type="STRING" id="641691.SAMN05421636_106272"/>
<dbReference type="SUPFAM" id="SSF52172">
    <property type="entry name" value="CheY-like"/>
    <property type="match status" value="1"/>
</dbReference>
<dbReference type="SUPFAM" id="SSF48452">
    <property type="entry name" value="TPR-like"/>
    <property type="match status" value="2"/>
</dbReference>
<sequence length="743" mass="85238">MTLRITIIICLLLLLSNRVTSQELLEHQIDSLQSIISRSNEAYETYNYKDVIKYGATLIKKGKEYKSAYATFLGYDMLGGVYAELDDTLRGRIYSEKALEIARISKSDSLIAWGTLNLGILFSDIPQTYQKAIRFFEESITINEQNNELGQVYLTYINLAWTHLDHAEVDKAYIVLKKARSIGNTTKVASLDRRYVELLFGRYYLAKQEYTPAIIQLESVAKEADRDSLTDLALETYEHLAIGYHKAKDYKNAFESLNKYNHYKQKAFTEEKIEETEKAKAKFNLNQTQKDLNAALKEKQYSQELVSKSKFFTTILIVATIILLFALLGFYLFFNTRKKYIRQLKTKNQELVLAKEKAEKLSKIKTRFLSTVSHELRTPLYGVIGISTLLKEDEKLKAYEEDLKSLKFSADYLLALVNDVLLLSKMDAEAIKLSQNPFKLDFLIQNIVRSFEFILQKNNNKLHLKIDKNIPNALIGDPIRLSQIVINLIGNAAKFNQDGNIWVALDLLKVTNKGLYQTRFTIKDDGPGIPLDKQKTVFEEFSQIEHTNHDYKGTGLGLTIVKKLLKLYKSKIQLESNPGEGSEFSFSLNLKKNTDEVVEKNQYSATKSSLADRFSNTDLHILIVDDNRINQKITQKILKRYHIRSSLADDGQQAIEMNRSQKFDMILMDINMPKINGMEAAKMILKIDKTIPIIALTAVELDEMRNDILNSGISDIIHKPYEVSEFLHIILKNLPSERIDLQK</sequence>
<accession>A0A1G7EPF9</accession>
<evidence type="ECO:0000256" key="1">
    <source>
        <dbReference type="ARBA" id="ARBA00000085"/>
    </source>
</evidence>
<dbReference type="Gene3D" id="3.30.565.10">
    <property type="entry name" value="Histidine kinase-like ATPase, C-terminal domain"/>
    <property type="match status" value="1"/>
</dbReference>
<dbReference type="OrthoDB" id="4457677at2"/>
<feature type="transmembrane region" description="Helical" evidence="7">
    <location>
        <begin position="311"/>
        <end position="334"/>
    </location>
</feature>
<dbReference type="InterPro" id="IPR011006">
    <property type="entry name" value="CheY-like_superfamily"/>
</dbReference>
<reference evidence="10 11" key="1">
    <citation type="submission" date="2016-10" db="EMBL/GenBank/DDBJ databases">
        <authorList>
            <person name="de Groot N.N."/>
        </authorList>
    </citation>
    <scope>NUCLEOTIDE SEQUENCE [LARGE SCALE GENOMIC DNA]</scope>
    <source>
        <strain evidence="10 11">DSM 23421</strain>
    </source>
</reference>
<dbReference type="CDD" id="cd00082">
    <property type="entry name" value="HisKA"/>
    <property type="match status" value="1"/>
</dbReference>
<keyword evidence="7" id="KW-0812">Transmembrane</keyword>
<dbReference type="PROSITE" id="PS50109">
    <property type="entry name" value="HIS_KIN"/>
    <property type="match status" value="1"/>
</dbReference>
<keyword evidence="3 5" id="KW-0597">Phosphoprotein</keyword>
<dbReference type="Pfam" id="PF00512">
    <property type="entry name" value="HisKA"/>
    <property type="match status" value="1"/>
</dbReference>
<evidence type="ECO:0000313" key="10">
    <source>
        <dbReference type="EMBL" id="SDE65590.1"/>
    </source>
</evidence>
<feature type="modified residue" description="4-aspartylphosphate" evidence="5">
    <location>
        <position position="669"/>
    </location>
</feature>
<organism evidence="10 11">
    <name type="scientific">Pricia antarctica</name>
    <dbReference type="NCBI Taxonomy" id="641691"/>
    <lineage>
        <taxon>Bacteria</taxon>
        <taxon>Pseudomonadati</taxon>
        <taxon>Bacteroidota</taxon>
        <taxon>Flavobacteriia</taxon>
        <taxon>Flavobacteriales</taxon>
        <taxon>Flavobacteriaceae</taxon>
        <taxon>Pricia</taxon>
    </lineage>
</organism>
<dbReference type="EMBL" id="FNAO01000006">
    <property type="protein sequence ID" value="SDE65590.1"/>
    <property type="molecule type" value="Genomic_DNA"/>
</dbReference>
<dbReference type="CDD" id="cd17546">
    <property type="entry name" value="REC_hyHK_CKI1_RcsC-like"/>
    <property type="match status" value="1"/>
</dbReference>
<dbReference type="PANTHER" id="PTHR45339:SF1">
    <property type="entry name" value="HYBRID SIGNAL TRANSDUCTION HISTIDINE KINASE J"/>
    <property type="match status" value="1"/>
</dbReference>
<protein>
    <recommendedName>
        <fullName evidence="2">histidine kinase</fullName>
        <ecNumber evidence="2">2.7.13.3</ecNumber>
    </recommendedName>
</protein>
<dbReference type="SMART" id="SM00448">
    <property type="entry name" value="REC"/>
    <property type="match status" value="1"/>
</dbReference>
<evidence type="ECO:0000256" key="7">
    <source>
        <dbReference type="SAM" id="Phobius"/>
    </source>
</evidence>
<feature type="coiled-coil region" evidence="6">
    <location>
        <begin position="266"/>
        <end position="298"/>
    </location>
</feature>
<dbReference type="PANTHER" id="PTHR45339">
    <property type="entry name" value="HYBRID SIGNAL TRANSDUCTION HISTIDINE KINASE J"/>
    <property type="match status" value="1"/>
</dbReference>
<keyword evidence="6" id="KW-0175">Coiled coil</keyword>
<dbReference type="SMART" id="SM00387">
    <property type="entry name" value="HATPase_c"/>
    <property type="match status" value="1"/>
</dbReference>
<keyword evidence="4" id="KW-0902">Two-component regulatory system</keyword>
<dbReference type="FunFam" id="3.30.565.10:FF:000010">
    <property type="entry name" value="Sensor histidine kinase RcsC"/>
    <property type="match status" value="1"/>
</dbReference>
<evidence type="ECO:0000259" key="8">
    <source>
        <dbReference type="PROSITE" id="PS50109"/>
    </source>
</evidence>
<feature type="domain" description="Histidine kinase" evidence="8">
    <location>
        <begin position="371"/>
        <end position="592"/>
    </location>
</feature>
<dbReference type="InterPro" id="IPR003594">
    <property type="entry name" value="HATPase_dom"/>
</dbReference>
<keyword evidence="7" id="KW-0472">Membrane</keyword>
<dbReference type="SUPFAM" id="SSF55874">
    <property type="entry name" value="ATPase domain of HSP90 chaperone/DNA topoisomerase II/histidine kinase"/>
    <property type="match status" value="1"/>
</dbReference>
<feature type="coiled-coil region" evidence="6">
    <location>
        <begin position="337"/>
        <end position="364"/>
    </location>
</feature>
<keyword evidence="11" id="KW-1185">Reference proteome</keyword>
<dbReference type="InterPro" id="IPR003661">
    <property type="entry name" value="HisK_dim/P_dom"/>
</dbReference>
<dbReference type="InterPro" id="IPR004358">
    <property type="entry name" value="Sig_transdc_His_kin-like_C"/>
</dbReference>
<dbReference type="InterPro" id="IPR036097">
    <property type="entry name" value="HisK_dim/P_sf"/>
</dbReference>
<dbReference type="Gene3D" id="3.40.50.2300">
    <property type="match status" value="1"/>
</dbReference>
<dbReference type="PRINTS" id="PR00344">
    <property type="entry name" value="BCTRLSENSOR"/>
</dbReference>
<proteinExistence type="predicted"/>
<dbReference type="PROSITE" id="PS50110">
    <property type="entry name" value="RESPONSE_REGULATORY"/>
    <property type="match status" value="1"/>
</dbReference>
<evidence type="ECO:0000256" key="5">
    <source>
        <dbReference type="PROSITE-ProRule" id="PRU00169"/>
    </source>
</evidence>
<evidence type="ECO:0000256" key="4">
    <source>
        <dbReference type="ARBA" id="ARBA00023012"/>
    </source>
</evidence>
<keyword evidence="7" id="KW-1133">Transmembrane helix</keyword>
<dbReference type="Gene3D" id="1.10.287.130">
    <property type="match status" value="1"/>
</dbReference>
<keyword evidence="10" id="KW-0808">Transferase</keyword>
<dbReference type="GO" id="GO:0000155">
    <property type="term" value="F:phosphorelay sensor kinase activity"/>
    <property type="evidence" value="ECO:0007669"/>
    <property type="project" value="InterPro"/>
</dbReference>
<evidence type="ECO:0000313" key="11">
    <source>
        <dbReference type="Proteomes" id="UP000199109"/>
    </source>
</evidence>
<dbReference type="InterPro" id="IPR011990">
    <property type="entry name" value="TPR-like_helical_dom_sf"/>
</dbReference>
<evidence type="ECO:0000259" key="9">
    <source>
        <dbReference type="PROSITE" id="PS50110"/>
    </source>
</evidence>
<dbReference type="SUPFAM" id="SSF47384">
    <property type="entry name" value="Homodimeric domain of signal transducing histidine kinase"/>
    <property type="match status" value="1"/>
</dbReference>
<gene>
    <name evidence="10" type="ORF">SAMN05421636_106272</name>
</gene>
<dbReference type="Gene3D" id="1.25.40.10">
    <property type="entry name" value="Tetratricopeptide repeat domain"/>
    <property type="match status" value="1"/>
</dbReference>
<dbReference type="AlphaFoldDB" id="A0A1G7EPF9"/>
<name>A0A1G7EPF9_9FLAO</name>
<dbReference type="Pfam" id="PF00072">
    <property type="entry name" value="Response_reg"/>
    <property type="match status" value="1"/>
</dbReference>
<comment type="catalytic activity">
    <reaction evidence="1">
        <text>ATP + protein L-histidine = ADP + protein N-phospho-L-histidine.</text>
        <dbReference type="EC" id="2.7.13.3"/>
    </reaction>
</comment>
<dbReference type="Proteomes" id="UP000199109">
    <property type="component" value="Unassembled WGS sequence"/>
</dbReference>
<dbReference type="Pfam" id="PF02518">
    <property type="entry name" value="HATPase_c"/>
    <property type="match status" value="1"/>
</dbReference>
<dbReference type="SMART" id="SM00388">
    <property type="entry name" value="HisKA"/>
    <property type="match status" value="1"/>
</dbReference>
<dbReference type="InterPro" id="IPR005467">
    <property type="entry name" value="His_kinase_dom"/>
</dbReference>
<dbReference type="InterPro" id="IPR001789">
    <property type="entry name" value="Sig_transdc_resp-reg_receiver"/>
</dbReference>
<keyword evidence="10" id="KW-0418">Kinase</keyword>
<dbReference type="InterPro" id="IPR036890">
    <property type="entry name" value="HATPase_C_sf"/>
</dbReference>